<dbReference type="RefSeq" id="WP_322809758.1">
    <property type="nucleotide sequence ID" value="NZ_JAVBVO010000024.1"/>
</dbReference>
<dbReference type="EMBL" id="JAVBVO010000024">
    <property type="protein sequence ID" value="MDZ5760587.1"/>
    <property type="molecule type" value="Genomic_DNA"/>
</dbReference>
<protein>
    <submittedName>
        <fullName evidence="1">Uncharacterized protein</fullName>
    </submittedName>
</protein>
<sequence>MSKFLPDFCYIYDEVGNKTVLVKKGQKGYWDIEKNDVSPDELNLPFDISLAQQRAMAKGSLLGFNVLFSDPNNYNEDGTFIKNVIPELRLRDWEPSEDLKFCSKVFIGNWQNQYTIVSTNKDVFITKGTVNSHILEKEKLKLLFTHSNSSKFHEQNKEEILFELGISREDILSFQIDSSLLKRLPE</sequence>
<dbReference type="Proteomes" id="UP001290462">
    <property type="component" value="Unassembled WGS sequence"/>
</dbReference>
<dbReference type="AlphaFoldDB" id="A0AAW9K9Y3"/>
<organism evidence="1 2">
    <name type="scientific">Carnobacterium maltaromaticum</name>
    <name type="common">Carnobacterium piscicola</name>
    <dbReference type="NCBI Taxonomy" id="2751"/>
    <lineage>
        <taxon>Bacteria</taxon>
        <taxon>Bacillati</taxon>
        <taxon>Bacillota</taxon>
        <taxon>Bacilli</taxon>
        <taxon>Lactobacillales</taxon>
        <taxon>Carnobacteriaceae</taxon>
        <taxon>Carnobacterium</taxon>
    </lineage>
</organism>
<reference evidence="1" key="1">
    <citation type="submission" date="2023-08" db="EMBL/GenBank/DDBJ databases">
        <title>Genomic characterization of piscicolin 126 produced by Carnobacterium maltaromaticum CM22 strain isolated from salmon (Salmo salar).</title>
        <authorList>
            <person name="Gonzalez-Gragera E."/>
            <person name="Garcia-Lopez J.D."/>
            <person name="Teso-Perez C."/>
            <person name="Gimenez-Hernandez I."/>
            <person name="Peralta-Sanchez J.M."/>
            <person name="Valdivia E."/>
            <person name="Montalban-Lopez M."/>
            <person name="Martin-Platero A.M."/>
            <person name="Banos A."/>
            <person name="Martinez-Bueno M."/>
        </authorList>
    </citation>
    <scope>NUCLEOTIDE SEQUENCE</scope>
    <source>
        <strain evidence="1">CM22</strain>
    </source>
</reference>
<evidence type="ECO:0000313" key="2">
    <source>
        <dbReference type="Proteomes" id="UP001290462"/>
    </source>
</evidence>
<accession>A0AAW9K9Y3</accession>
<proteinExistence type="predicted"/>
<name>A0AAW9K9Y3_CARML</name>
<evidence type="ECO:0000313" key="1">
    <source>
        <dbReference type="EMBL" id="MDZ5760587.1"/>
    </source>
</evidence>
<gene>
    <name evidence="1" type="ORF">RAK27_18260</name>
</gene>
<comment type="caution">
    <text evidence="1">The sequence shown here is derived from an EMBL/GenBank/DDBJ whole genome shotgun (WGS) entry which is preliminary data.</text>
</comment>